<keyword evidence="4" id="KW-1185">Reference proteome</keyword>
<keyword evidence="1" id="KW-0472">Membrane</keyword>
<accession>A0A942I594</accession>
<reference evidence="3" key="1">
    <citation type="submission" date="2021-04" db="EMBL/GenBank/DDBJ databases">
        <title>Devosia litorisediminis sp. nov., isolated from a sand dune.</title>
        <authorList>
            <person name="Park S."/>
            <person name="Yoon J.-H."/>
        </authorList>
    </citation>
    <scope>NUCLEOTIDE SEQUENCE</scope>
    <source>
        <strain evidence="3">BSSL-BM10</strain>
    </source>
</reference>
<dbReference type="RefSeq" id="WP_212656801.1">
    <property type="nucleotide sequence ID" value="NZ_JAGXTP010000001.1"/>
</dbReference>
<gene>
    <name evidence="3" type="ORF">KD146_00420</name>
</gene>
<evidence type="ECO:0000259" key="2">
    <source>
        <dbReference type="Pfam" id="PF07811"/>
    </source>
</evidence>
<comment type="caution">
    <text evidence="3">The sequence shown here is derived from an EMBL/GenBank/DDBJ whole genome shotgun (WGS) entry which is preliminary data.</text>
</comment>
<dbReference type="InterPro" id="IPR012495">
    <property type="entry name" value="TadE-like_dom"/>
</dbReference>
<name>A0A942I594_9HYPH</name>
<proteinExistence type="predicted"/>
<feature type="transmembrane region" description="Helical" evidence="1">
    <location>
        <begin position="21"/>
        <end position="43"/>
    </location>
</feature>
<evidence type="ECO:0000313" key="4">
    <source>
        <dbReference type="Proteomes" id="UP000678281"/>
    </source>
</evidence>
<dbReference type="EMBL" id="JAGXTP010000001">
    <property type="protein sequence ID" value="MBS3847148.1"/>
    <property type="molecule type" value="Genomic_DNA"/>
</dbReference>
<feature type="domain" description="TadE-like" evidence="2">
    <location>
        <begin position="15"/>
        <end position="50"/>
    </location>
</feature>
<dbReference type="AlphaFoldDB" id="A0A942I594"/>
<keyword evidence="1" id="KW-1133">Transmembrane helix</keyword>
<sequence length="174" mass="18936">MITRIRRGFVRHQAGAAAVEFALIVPMLFALIFSTIEVGWTMVQTIMLERGLDLTVRSLRIGSLANPTQTLIRQAVCKQAMVLNDCVNTLTIELIPITKEADYPTDSSRCINRGSKVAPVLRFDAGSRSQTVFVRACFVVSPLTPGLGVGLALPKDNTGAYRIIAKSAFVNEPS</sequence>
<dbReference type="Proteomes" id="UP000678281">
    <property type="component" value="Unassembled WGS sequence"/>
</dbReference>
<organism evidence="3 4">
    <name type="scientific">Devosia litorisediminis</name>
    <dbReference type="NCBI Taxonomy" id="2829817"/>
    <lineage>
        <taxon>Bacteria</taxon>
        <taxon>Pseudomonadati</taxon>
        <taxon>Pseudomonadota</taxon>
        <taxon>Alphaproteobacteria</taxon>
        <taxon>Hyphomicrobiales</taxon>
        <taxon>Devosiaceae</taxon>
        <taxon>Devosia</taxon>
    </lineage>
</organism>
<keyword evidence="1" id="KW-0812">Transmembrane</keyword>
<evidence type="ECO:0000256" key="1">
    <source>
        <dbReference type="SAM" id="Phobius"/>
    </source>
</evidence>
<protein>
    <submittedName>
        <fullName evidence="3">Pilus assembly protein</fullName>
    </submittedName>
</protein>
<dbReference type="Pfam" id="PF07811">
    <property type="entry name" value="TadE"/>
    <property type="match status" value="1"/>
</dbReference>
<evidence type="ECO:0000313" key="3">
    <source>
        <dbReference type="EMBL" id="MBS3847148.1"/>
    </source>
</evidence>